<protein>
    <recommendedName>
        <fullName evidence="2">RRM domain-containing protein</fullName>
    </recommendedName>
</protein>
<evidence type="ECO:0000313" key="4">
    <source>
        <dbReference type="Proteomes" id="UP001472677"/>
    </source>
</evidence>
<sequence length="130" mass="14904">MLNRREKEWHGELVNVYIARKRSRGGKRFGFVRMKILEEANRVTQRLHGATLYGSRMVVKIARDNQGRGWKRNTTCRSKSTEYKKTGFGMDDEAIVQKDGDVWVMFAGSSHGRKSIPIGVTTVILALEIY</sequence>
<dbReference type="Gene3D" id="3.30.70.330">
    <property type="match status" value="1"/>
</dbReference>
<comment type="caution">
    <text evidence="3">The sequence shown here is derived from an EMBL/GenBank/DDBJ whole genome shotgun (WGS) entry which is preliminary data.</text>
</comment>
<evidence type="ECO:0000256" key="1">
    <source>
        <dbReference type="PROSITE-ProRule" id="PRU00176"/>
    </source>
</evidence>
<dbReference type="SUPFAM" id="SSF54928">
    <property type="entry name" value="RNA-binding domain, RBD"/>
    <property type="match status" value="1"/>
</dbReference>
<keyword evidence="1" id="KW-0694">RNA-binding</keyword>
<dbReference type="InterPro" id="IPR012677">
    <property type="entry name" value="Nucleotide-bd_a/b_plait_sf"/>
</dbReference>
<dbReference type="PROSITE" id="PS50102">
    <property type="entry name" value="RRM"/>
    <property type="match status" value="1"/>
</dbReference>
<accession>A0ABR2BC20</accession>
<evidence type="ECO:0000313" key="3">
    <source>
        <dbReference type="EMBL" id="KAK8504679.1"/>
    </source>
</evidence>
<dbReference type="Proteomes" id="UP001472677">
    <property type="component" value="Unassembled WGS sequence"/>
</dbReference>
<feature type="domain" description="RRM" evidence="2">
    <location>
        <begin position="1"/>
        <end position="64"/>
    </location>
</feature>
<name>A0ABR2BC20_9ROSI</name>
<evidence type="ECO:0000259" key="2">
    <source>
        <dbReference type="PROSITE" id="PS50102"/>
    </source>
</evidence>
<dbReference type="InterPro" id="IPR000504">
    <property type="entry name" value="RRM_dom"/>
</dbReference>
<dbReference type="InterPro" id="IPR035979">
    <property type="entry name" value="RBD_domain_sf"/>
</dbReference>
<gene>
    <name evidence="3" type="ORF">V6N12_046928</name>
</gene>
<proteinExistence type="predicted"/>
<reference evidence="3 4" key="1">
    <citation type="journal article" date="2024" name="G3 (Bethesda)">
        <title>Genome assembly of Hibiscus sabdariffa L. provides insights into metabolisms of medicinal natural products.</title>
        <authorList>
            <person name="Kim T."/>
        </authorList>
    </citation>
    <scope>NUCLEOTIDE SEQUENCE [LARGE SCALE GENOMIC DNA]</scope>
    <source>
        <strain evidence="3">TK-2024</strain>
        <tissue evidence="3">Old leaves</tissue>
    </source>
</reference>
<dbReference type="EMBL" id="JBBPBM010000137">
    <property type="protein sequence ID" value="KAK8504679.1"/>
    <property type="molecule type" value="Genomic_DNA"/>
</dbReference>
<dbReference type="CDD" id="cd00590">
    <property type="entry name" value="RRM_SF"/>
    <property type="match status" value="1"/>
</dbReference>
<organism evidence="3 4">
    <name type="scientific">Hibiscus sabdariffa</name>
    <name type="common">roselle</name>
    <dbReference type="NCBI Taxonomy" id="183260"/>
    <lineage>
        <taxon>Eukaryota</taxon>
        <taxon>Viridiplantae</taxon>
        <taxon>Streptophyta</taxon>
        <taxon>Embryophyta</taxon>
        <taxon>Tracheophyta</taxon>
        <taxon>Spermatophyta</taxon>
        <taxon>Magnoliopsida</taxon>
        <taxon>eudicotyledons</taxon>
        <taxon>Gunneridae</taxon>
        <taxon>Pentapetalae</taxon>
        <taxon>rosids</taxon>
        <taxon>malvids</taxon>
        <taxon>Malvales</taxon>
        <taxon>Malvaceae</taxon>
        <taxon>Malvoideae</taxon>
        <taxon>Hibiscus</taxon>
    </lineage>
</organism>
<keyword evidence="4" id="KW-1185">Reference proteome</keyword>